<dbReference type="AlphaFoldDB" id="A0A9P0HSR3"/>
<evidence type="ECO:0000313" key="1">
    <source>
        <dbReference type="EMBL" id="CAH1407552.1"/>
    </source>
</evidence>
<dbReference type="EMBL" id="OV725083">
    <property type="protein sequence ID" value="CAH1407552.1"/>
    <property type="molecule type" value="Genomic_DNA"/>
</dbReference>
<keyword evidence="2" id="KW-1185">Reference proteome</keyword>
<protein>
    <submittedName>
        <fullName evidence="1">Uncharacterized protein</fullName>
    </submittedName>
</protein>
<sequence length="107" mass="12429">MVLDDRRIKVKEKAEVVNMSKERVCDILNQHLDMGKLCARWVPCMFTSIARIIIWQAEGRICGKTATFADKENPVSPRQRTAPQRVPWRKSTIYGLNCFTIRLTHQI</sequence>
<proteinExistence type="predicted"/>
<reference evidence="1" key="1">
    <citation type="submission" date="2022-01" db="EMBL/GenBank/DDBJ databases">
        <authorList>
            <person name="King R."/>
        </authorList>
    </citation>
    <scope>NUCLEOTIDE SEQUENCE</scope>
</reference>
<name>A0A9P0HSR3_NEZVI</name>
<dbReference type="OrthoDB" id="6625701at2759"/>
<organism evidence="1 2">
    <name type="scientific">Nezara viridula</name>
    <name type="common">Southern green stink bug</name>
    <name type="synonym">Cimex viridulus</name>
    <dbReference type="NCBI Taxonomy" id="85310"/>
    <lineage>
        <taxon>Eukaryota</taxon>
        <taxon>Metazoa</taxon>
        <taxon>Ecdysozoa</taxon>
        <taxon>Arthropoda</taxon>
        <taxon>Hexapoda</taxon>
        <taxon>Insecta</taxon>
        <taxon>Pterygota</taxon>
        <taxon>Neoptera</taxon>
        <taxon>Paraneoptera</taxon>
        <taxon>Hemiptera</taxon>
        <taxon>Heteroptera</taxon>
        <taxon>Panheteroptera</taxon>
        <taxon>Pentatomomorpha</taxon>
        <taxon>Pentatomoidea</taxon>
        <taxon>Pentatomidae</taxon>
        <taxon>Pentatominae</taxon>
        <taxon>Nezara</taxon>
    </lineage>
</organism>
<accession>A0A9P0HSR3</accession>
<gene>
    <name evidence="1" type="ORF">NEZAVI_LOCUS15242</name>
</gene>
<dbReference type="Proteomes" id="UP001152798">
    <property type="component" value="Chromosome 7"/>
</dbReference>
<evidence type="ECO:0000313" key="2">
    <source>
        <dbReference type="Proteomes" id="UP001152798"/>
    </source>
</evidence>